<comment type="caution">
    <text evidence="3">The sequence shown here is derived from an EMBL/GenBank/DDBJ whole genome shotgun (WGS) entry which is preliminary data.</text>
</comment>
<keyword evidence="1" id="KW-0812">Transmembrane</keyword>
<dbReference type="InterPro" id="IPR012495">
    <property type="entry name" value="TadE-like_dom"/>
</dbReference>
<sequence>MTGCSLRHTSALLLRVARCTRAASAVEFAMLLPLFLVLVAGIVVFGAYLTMVHGVQQLAAEAARSSVAGLNETERTSLAENYVTTNAASYPLLQPGHLTMSAATSGSGVFVVTVNYDASDSIIFTMPFVPAPPSIIVRSAAIPFGGF</sequence>
<proteinExistence type="predicted"/>
<feature type="transmembrane region" description="Helical" evidence="1">
    <location>
        <begin position="29"/>
        <end position="49"/>
    </location>
</feature>
<dbReference type="EMBL" id="BJNF01000010">
    <property type="protein sequence ID" value="GEC14552.1"/>
    <property type="molecule type" value="Genomic_DNA"/>
</dbReference>
<keyword evidence="1" id="KW-0472">Membrane</keyword>
<name>A0A4Y3W684_NITWI</name>
<dbReference type="AlphaFoldDB" id="A0A4Y3W684"/>
<organism evidence="3 4">
    <name type="scientific">Nitrobacter winogradskyi</name>
    <name type="common">Nitrobacter agilis</name>
    <dbReference type="NCBI Taxonomy" id="913"/>
    <lineage>
        <taxon>Bacteria</taxon>
        <taxon>Pseudomonadati</taxon>
        <taxon>Pseudomonadota</taxon>
        <taxon>Alphaproteobacteria</taxon>
        <taxon>Hyphomicrobiales</taxon>
        <taxon>Nitrobacteraceae</taxon>
        <taxon>Nitrobacter</taxon>
    </lineage>
</organism>
<accession>A0A4Y3W684</accession>
<dbReference type="Pfam" id="PF07811">
    <property type="entry name" value="TadE"/>
    <property type="match status" value="1"/>
</dbReference>
<reference evidence="3 4" key="1">
    <citation type="submission" date="2019-06" db="EMBL/GenBank/DDBJ databases">
        <title>Whole genome shotgun sequence of Nitrobacter winogradskyi NBRC 14297.</title>
        <authorList>
            <person name="Hosoyama A."/>
            <person name="Uohara A."/>
            <person name="Ohji S."/>
            <person name="Ichikawa N."/>
        </authorList>
    </citation>
    <scope>NUCLEOTIDE SEQUENCE [LARGE SCALE GENOMIC DNA]</scope>
    <source>
        <strain evidence="3 4">NBRC 14297</strain>
    </source>
</reference>
<feature type="domain" description="TadE-like" evidence="2">
    <location>
        <begin position="23"/>
        <end position="64"/>
    </location>
</feature>
<evidence type="ECO:0000313" key="3">
    <source>
        <dbReference type="EMBL" id="GEC14552.1"/>
    </source>
</evidence>
<dbReference type="RefSeq" id="WP_181410341.1">
    <property type="nucleotide sequence ID" value="NZ_BJNF01000010.1"/>
</dbReference>
<dbReference type="Proteomes" id="UP000318825">
    <property type="component" value="Unassembled WGS sequence"/>
</dbReference>
<keyword evidence="1" id="KW-1133">Transmembrane helix</keyword>
<evidence type="ECO:0000313" key="4">
    <source>
        <dbReference type="Proteomes" id="UP000318825"/>
    </source>
</evidence>
<protein>
    <recommendedName>
        <fullName evidence="2">TadE-like domain-containing protein</fullName>
    </recommendedName>
</protein>
<gene>
    <name evidence="3" type="ORF">NWI01_04440</name>
</gene>
<evidence type="ECO:0000256" key="1">
    <source>
        <dbReference type="SAM" id="Phobius"/>
    </source>
</evidence>
<evidence type="ECO:0000259" key="2">
    <source>
        <dbReference type="Pfam" id="PF07811"/>
    </source>
</evidence>